<evidence type="ECO:0000313" key="12">
    <source>
        <dbReference type="EMBL" id="QAR32452.1"/>
    </source>
</evidence>
<feature type="domain" description="DEAD-box RNA helicase Q" evidence="11">
    <location>
        <begin position="7"/>
        <end position="35"/>
    </location>
</feature>
<keyword evidence="1 7" id="KW-0547">Nucleotide-binding</keyword>
<dbReference type="InterPro" id="IPR011545">
    <property type="entry name" value="DEAD/DEAH_box_helicase_dom"/>
</dbReference>
<dbReference type="OrthoDB" id="9805696at2"/>
<keyword evidence="13" id="KW-1185">Reference proteome</keyword>
<feature type="compositionally biased region" description="Basic and acidic residues" evidence="8">
    <location>
        <begin position="584"/>
        <end position="609"/>
    </location>
</feature>
<dbReference type="KEGG" id="gtl:EP073_03255"/>
<evidence type="ECO:0000256" key="6">
    <source>
        <dbReference type="PROSITE-ProRule" id="PRU00552"/>
    </source>
</evidence>
<evidence type="ECO:0000256" key="4">
    <source>
        <dbReference type="ARBA" id="ARBA00022840"/>
    </source>
</evidence>
<dbReference type="InterPro" id="IPR000629">
    <property type="entry name" value="RNA-helicase_DEAD-box_CS"/>
</dbReference>
<feature type="domain" description="Helicase ATP-binding" evidence="9">
    <location>
        <begin position="38"/>
        <end position="207"/>
    </location>
</feature>
<organism evidence="12 13">
    <name type="scientific">Geovibrio thiophilus</name>
    <dbReference type="NCBI Taxonomy" id="139438"/>
    <lineage>
        <taxon>Bacteria</taxon>
        <taxon>Pseudomonadati</taxon>
        <taxon>Deferribacterota</taxon>
        <taxon>Deferribacteres</taxon>
        <taxon>Deferribacterales</taxon>
        <taxon>Geovibrionaceae</taxon>
        <taxon>Geovibrio</taxon>
    </lineage>
</organism>
<dbReference type="GO" id="GO:0005829">
    <property type="term" value="C:cytosol"/>
    <property type="evidence" value="ECO:0007669"/>
    <property type="project" value="TreeGrafter"/>
</dbReference>
<sequence>MNENETTGFEHFGLSAEVMQGITECGFKSPSPIQQQTIPLLLEGRDMIGQAHTGTGKTAAFGLPSISRLKKTGEVEMLVITPTRELAMQVSDELYRYGKYADINTTTVYGGQSYARQYERLRRGTPIVVATPGRLLDILSSGKVKSFAPSIVVLDEADEMLDMGFLEDIQKIFTFLPEDRQTLLFSATMPDSIRKLAANILKNPAHISVMNKEKTVKDIDQRYYVIEEQERDDAIIRLIDSFEPTRSIIFCRTKKEVERICTTLIGRGYSAKGLHGDMEQHQREEVMTSFRDGRIYTLVATDVAARGLDVKDVTHVFNYHMPFDSESYIHRIGRTGRAGSKGIAVTLVTPQELRGLNRIQRSIGDVMTQKFIPTLSEVRDENIAKLVDKVAACEIDKKAAEVLEMLTSEHSEVNIALKLVSMLLDKESCAGPNQIGLSPKRIERVLEDEKRDRMDKSKGRGGNRRSAGGSRDRYSRDRSERSGDSRGSGYSRERSSSDRFNKDRSERPAGDRFSKDRSDRPAGDRFSKDRSERPAGDRFSKDRSERPVGDRPARDRKEGDRSSGSFRDKPRSAEGQPRSGGWSKFDKEPRPEREKTGGDSFWKKRNNDK</sequence>
<keyword evidence="2 7" id="KW-0378">Hydrolase</keyword>
<dbReference type="GO" id="GO:0003724">
    <property type="term" value="F:RNA helicase activity"/>
    <property type="evidence" value="ECO:0007669"/>
    <property type="project" value="InterPro"/>
</dbReference>
<evidence type="ECO:0000259" key="10">
    <source>
        <dbReference type="PROSITE" id="PS51194"/>
    </source>
</evidence>
<evidence type="ECO:0000256" key="2">
    <source>
        <dbReference type="ARBA" id="ARBA00022801"/>
    </source>
</evidence>
<feature type="region of interest" description="Disordered" evidence="8">
    <location>
        <begin position="446"/>
        <end position="609"/>
    </location>
</feature>
<evidence type="ECO:0000259" key="11">
    <source>
        <dbReference type="PROSITE" id="PS51195"/>
    </source>
</evidence>
<protein>
    <submittedName>
        <fullName evidence="12">DEAD/DEAH box helicase</fullName>
    </submittedName>
</protein>
<dbReference type="PROSITE" id="PS00039">
    <property type="entry name" value="DEAD_ATP_HELICASE"/>
    <property type="match status" value="1"/>
</dbReference>
<proteinExistence type="inferred from homology"/>
<accession>A0A410JW85</accession>
<evidence type="ECO:0000256" key="8">
    <source>
        <dbReference type="SAM" id="MobiDB-lite"/>
    </source>
</evidence>
<dbReference type="InterPro" id="IPR050079">
    <property type="entry name" value="DEAD_box_RNA_helicase"/>
</dbReference>
<dbReference type="SMART" id="SM00487">
    <property type="entry name" value="DEXDc"/>
    <property type="match status" value="1"/>
</dbReference>
<dbReference type="SMART" id="SM00490">
    <property type="entry name" value="HELICc"/>
    <property type="match status" value="1"/>
</dbReference>
<dbReference type="PROSITE" id="PS51195">
    <property type="entry name" value="Q_MOTIF"/>
    <property type="match status" value="1"/>
</dbReference>
<dbReference type="CDD" id="cd00268">
    <property type="entry name" value="DEADc"/>
    <property type="match status" value="1"/>
</dbReference>
<feature type="compositionally biased region" description="Basic and acidic residues" evidence="8">
    <location>
        <begin position="491"/>
        <end position="572"/>
    </location>
</feature>
<evidence type="ECO:0000256" key="3">
    <source>
        <dbReference type="ARBA" id="ARBA00022806"/>
    </source>
</evidence>
<feature type="compositionally biased region" description="Basic and acidic residues" evidence="8">
    <location>
        <begin position="470"/>
        <end position="484"/>
    </location>
</feature>
<dbReference type="PROSITE" id="PS51192">
    <property type="entry name" value="HELICASE_ATP_BIND_1"/>
    <property type="match status" value="1"/>
</dbReference>
<evidence type="ECO:0000256" key="5">
    <source>
        <dbReference type="ARBA" id="ARBA00038437"/>
    </source>
</evidence>
<evidence type="ECO:0000313" key="13">
    <source>
        <dbReference type="Proteomes" id="UP000287502"/>
    </source>
</evidence>
<dbReference type="GO" id="GO:0016787">
    <property type="term" value="F:hydrolase activity"/>
    <property type="evidence" value="ECO:0007669"/>
    <property type="project" value="UniProtKB-KW"/>
</dbReference>
<feature type="short sequence motif" description="Q motif" evidence="6">
    <location>
        <begin position="7"/>
        <end position="35"/>
    </location>
</feature>
<feature type="compositionally biased region" description="Basic and acidic residues" evidence="8">
    <location>
        <begin position="446"/>
        <end position="458"/>
    </location>
</feature>
<keyword evidence="4 7" id="KW-0067">ATP-binding</keyword>
<dbReference type="Gene3D" id="3.40.50.300">
    <property type="entry name" value="P-loop containing nucleotide triphosphate hydrolases"/>
    <property type="match status" value="2"/>
</dbReference>
<dbReference type="CDD" id="cd18787">
    <property type="entry name" value="SF2_C_DEAD"/>
    <property type="match status" value="1"/>
</dbReference>
<dbReference type="SUPFAM" id="SSF52540">
    <property type="entry name" value="P-loop containing nucleoside triphosphate hydrolases"/>
    <property type="match status" value="1"/>
</dbReference>
<keyword evidence="3 7" id="KW-0347">Helicase</keyword>
<gene>
    <name evidence="12" type="ORF">EP073_03255</name>
</gene>
<dbReference type="InterPro" id="IPR014014">
    <property type="entry name" value="RNA_helicase_DEAD_Q_motif"/>
</dbReference>
<dbReference type="AlphaFoldDB" id="A0A410JW85"/>
<dbReference type="EMBL" id="CP035108">
    <property type="protein sequence ID" value="QAR32452.1"/>
    <property type="molecule type" value="Genomic_DNA"/>
</dbReference>
<name>A0A410JW85_9BACT</name>
<dbReference type="InterPro" id="IPR027417">
    <property type="entry name" value="P-loop_NTPase"/>
</dbReference>
<dbReference type="Pfam" id="PF00271">
    <property type="entry name" value="Helicase_C"/>
    <property type="match status" value="1"/>
</dbReference>
<comment type="similarity">
    <text evidence="5 7">Belongs to the DEAD box helicase family.</text>
</comment>
<dbReference type="InterPro" id="IPR001650">
    <property type="entry name" value="Helicase_C-like"/>
</dbReference>
<evidence type="ECO:0000256" key="1">
    <source>
        <dbReference type="ARBA" id="ARBA00022741"/>
    </source>
</evidence>
<dbReference type="PROSITE" id="PS51194">
    <property type="entry name" value="HELICASE_CTER"/>
    <property type="match status" value="1"/>
</dbReference>
<dbReference type="GO" id="GO:0005524">
    <property type="term" value="F:ATP binding"/>
    <property type="evidence" value="ECO:0007669"/>
    <property type="project" value="UniProtKB-KW"/>
</dbReference>
<feature type="domain" description="Helicase C-terminal" evidence="10">
    <location>
        <begin position="218"/>
        <end position="379"/>
    </location>
</feature>
<evidence type="ECO:0000256" key="7">
    <source>
        <dbReference type="RuleBase" id="RU000492"/>
    </source>
</evidence>
<dbReference type="Proteomes" id="UP000287502">
    <property type="component" value="Chromosome"/>
</dbReference>
<reference evidence="12 13" key="1">
    <citation type="submission" date="2019-01" db="EMBL/GenBank/DDBJ databases">
        <title>Geovibrio thiophilus DSM 11263, complete genome.</title>
        <authorList>
            <person name="Spring S."/>
            <person name="Bunk B."/>
            <person name="Sproer C."/>
        </authorList>
    </citation>
    <scope>NUCLEOTIDE SEQUENCE [LARGE SCALE GENOMIC DNA]</scope>
    <source>
        <strain evidence="12 13">DSM 11263</strain>
    </source>
</reference>
<dbReference type="GO" id="GO:0003676">
    <property type="term" value="F:nucleic acid binding"/>
    <property type="evidence" value="ECO:0007669"/>
    <property type="project" value="InterPro"/>
</dbReference>
<dbReference type="PANTHER" id="PTHR47959">
    <property type="entry name" value="ATP-DEPENDENT RNA HELICASE RHLE-RELATED"/>
    <property type="match status" value="1"/>
</dbReference>
<dbReference type="RefSeq" id="WP_128465739.1">
    <property type="nucleotide sequence ID" value="NZ_CP035108.1"/>
</dbReference>
<dbReference type="InterPro" id="IPR044742">
    <property type="entry name" value="DEAD/DEAH_RhlB"/>
</dbReference>
<dbReference type="Pfam" id="PF00270">
    <property type="entry name" value="DEAD"/>
    <property type="match status" value="1"/>
</dbReference>
<evidence type="ECO:0000259" key="9">
    <source>
        <dbReference type="PROSITE" id="PS51192"/>
    </source>
</evidence>
<dbReference type="PANTHER" id="PTHR47959:SF1">
    <property type="entry name" value="ATP-DEPENDENT RNA HELICASE DBPA"/>
    <property type="match status" value="1"/>
</dbReference>
<dbReference type="InterPro" id="IPR014001">
    <property type="entry name" value="Helicase_ATP-bd"/>
</dbReference>